<dbReference type="GO" id="GO:0003964">
    <property type="term" value="F:RNA-directed DNA polymerase activity"/>
    <property type="evidence" value="ECO:0007669"/>
    <property type="project" value="UniProtKB-KW"/>
</dbReference>
<protein>
    <submittedName>
        <fullName evidence="3">Reverse transcriptase N-terminal domain-containing protein</fullName>
    </submittedName>
</protein>
<comment type="caution">
    <text evidence="3">The sequence shown here is derived from an EMBL/GenBank/DDBJ whole genome shotgun (WGS) entry which is preliminary data.</text>
</comment>
<evidence type="ECO:0000259" key="1">
    <source>
        <dbReference type="Pfam" id="PF13655"/>
    </source>
</evidence>
<dbReference type="EMBL" id="JAMXWF010000027">
    <property type="protein sequence ID" value="MDQ6411056.1"/>
    <property type="molecule type" value="Genomic_DNA"/>
</dbReference>
<dbReference type="Proteomes" id="UP001242288">
    <property type="component" value="Unassembled WGS sequence"/>
</dbReference>
<keyword evidence="3" id="KW-0548">Nucleotidyltransferase</keyword>
<dbReference type="Pfam" id="PF13655">
    <property type="entry name" value="RVT_N"/>
    <property type="match status" value="1"/>
</dbReference>
<gene>
    <name evidence="3" type="ORF">NIE36_28190</name>
    <name evidence="2" type="ORF">OSB80_28260</name>
</gene>
<evidence type="ECO:0000313" key="5">
    <source>
        <dbReference type="Proteomes" id="UP001242288"/>
    </source>
</evidence>
<evidence type="ECO:0000313" key="3">
    <source>
        <dbReference type="EMBL" id="MDQ6411056.1"/>
    </source>
</evidence>
<evidence type="ECO:0000313" key="2">
    <source>
        <dbReference type="EMBL" id="MCX4149239.1"/>
    </source>
</evidence>
<dbReference type="AlphaFoldDB" id="A0AAP5BHV8"/>
<organism evidence="3 5">
    <name type="scientific">Paraburkholderia madseniana</name>
    <dbReference type="NCBI Taxonomy" id="2599607"/>
    <lineage>
        <taxon>Bacteria</taxon>
        <taxon>Pseudomonadati</taxon>
        <taxon>Pseudomonadota</taxon>
        <taxon>Betaproteobacteria</taxon>
        <taxon>Burkholderiales</taxon>
        <taxon>Burkholderiaceae</taxon>
        <taxon>Paraburkholderia</taxon>
    </lineage>
</organism>
<name>A0AAP5BHV8_9BURK</name>
<evidence type="ECO:0000313" key="4">
    <source>
        <dbReference type="Proteomes" id="UP001209412"/>
    </source>
</evidence>
<keyword evidence="3" id="KW-0808">Transferase</keyword>
<proteinExistence type="predicted"/>
<dbReference type="Proteomes" id="UP001209412">
    <property type="component" value="Unassembled WGS sequence"/>
</dbReference>
<dbReference type="InterPro" id="IPR025960">
    <property type="entry name" value="RVT_N"/>
</dbReference>
<reference evidence="3" key="1">
    <citation type="submission" date="2022-06" db="EMBL/GenBank/DDBJ databases">
        <title>PHB producers.</title>
        <authorList>
            <person name="Besaury L."/>
        </authorList>
    </citation>
    <scope>NUCLEOTIDE SEQUENCE</scope>
    <source>
        <strain evidence="3 4">SEWS6</strain>
    </source>
</reference>
<sequence length="80" mass="9128">MSAAIRARAPPGVTWDGIDWANVQRQVRRLQTRMVKAAQAGRYNRVKALQWLLTHSFSGRALAVKRVTENKGRNTPVWTR</sequence>
<accession>A0AAP5BHV8</accession>
<keyword evidence="4" id="KW-1185">Reference proteome</keyword>
<dbReference type="EMBL" id="JAPKHW010000027">
    <property type="protein sequence ID" value="MCX4149239.1"/>
    <property type="molecule type" value="Genomic_DNA"/>
</dbReference>
<dbReference type="RefSeq" id="WP_266260153.1">
    <property type="nucleotide sequence ID" value="NZ_JAMXWF010000027.1"/>
</dbReference>
<feature type="domain" description="Reverse transcriptase N-terminal" evidence="1">
    <location>
        <begin position="15"/>
        <end position="76"/>
    </location>
</feature>
<keyword evidence="3" id="KW-0695">RNA-directed DNA polymerase</keyword>